<keyword evidence="1" id="KW-0732">Signal</keyword>
<evidence type="ECO:0000256" key="1">
    <source>
        <dbReference type="SAM" id="SignalP"/>
    </source>
</evidence>
<dbReference type="EMBL" id="QZAS01000068">
    <property type="protein sequence ID" value="THW99809.1"/>
    <property type="molecule type" value="Genomic_DNA"/>
</dbReference>
<sequence length="227" mass="24458">MPSATSKFWALVISTVTLLLAQCRAQSSNGINLTVTFSENDSGSCADTSTGQGITFSTAMIPYYSVCFNLDELFIENNNTGIVQQSEILQNRPTNFSWTASGNENYNLQANNSQVWYQQTNITGKIGAGQDAARQLSVYSGRDCHSINGSELRTLEPWIGWTCQSEAGGQCDTVPISIKSFLIADASSINNGYPKCWDDAVMGGASRARVASLWMVGVVVVAAVLLL</sequence>
<dbReference type="AlphaFoldDB" id="A0A4S9C1R0"/>
<feature type="chain" id="PRO_5020738013" evidence="1">
    <location>
        <begin position="26"/>
        <end position="227"/>
    </location>
</feature>
<organism evidence="2">
    <name type="scientific">Aureobasidium pullulans</name>
    <name type="common">Black yeast</name>
    <name type="synonym">Pullularia pullulans</name>
    <dbReference type="NCBI Taxonomy" id="5580"/>
    <lineage>
        <taxon>Eukaryota</taxon>
        <taxon>Fungi</taxon>
        <taxon>Dikarya</taxon>
        <taxon>Ascomycota</taxon>
        <taxon>Pezizomycotina</taxon>
        <taxon>Dothideomycetes</taxon>
        <taxon>Dothideomycetidae</taxon>
        <taxon>Dothideales</taxon>
        <taxon>Saccotheciaceae</taxon>
        <taxon>Aureobasidium</taxon>
    </lineage>
</organism>
<feature type="signal peptide" evidence="1">
    <location>
        <begin position="1"/>
        <end position="25"/>
    </location>
</feature>
<protein>
    <submittedName>
        <fullName evidence="2">Uncharacterized protein</fullName>
    </submittedName>
</protein>
<accession>A0A4S9C1R0</accession>
<reference evidence="2" key="1">
    <citation type="submission" date="2018-10" db="EMBL/GenBank/DDBJ databases">
        <title>Fifty Aureobasidium pullulans genomes reveal a recombining polyextremotolerant generalist.</title>
        <authorList>
            <person name="Gostincar C."/>
            <person name="Turk M."/>
            <person name="Zajc J."/>
            <person name="Gunde-Cimerman N."/>
        </authorList>
    </citation>
    <scope>NUCLEOTIDE SEQUENCE [LARGE SCALE GENOMIC DNA]</scope>
    <source>
        <strain evidence="2">EXF-10085</strain>
    </source>
</reference>
<comment type="caution">
    <text evidence="2">The sequence shown here is derived from an EMBL/GenBank/DDBJ whole genome shotgun (WGS) entry which is preliminary data.</text>
</comment>
<gene>
    <name evidence="2" type="ORF">D6D13_09896</name>
</gene>
<proteinExistence type="predicted"/>
<name>A0A4S9C1R0_AURPU</name>
<evidence type="ECO:0000313" key="2">
    <source>
        <dbReference type="EMBL" id="THW99809.1"/>
    </source>
</evidence>